<dbReference type="GO" id="GO:0030246">
    <property type="term" value="F:carbohydrate binding"/>
    <property type="evidence" value="ECO:0007669"/>
    <property type="project" value="InterPro"/>
</dbReference>
<organism evidence="1 2">
    <name type="scientific">Handelsmanbacteria sp. (strain RIFCSPLOWO2_12_FULL_64_10)</name>
    <dbReference type="NCBI Taxonomy" id="1817868"/>
    <lineage>
        <taxon>Bacteria</taxon>
        <taxon>Candidatus Handelsmaniibacteriota</taxon>
    </lineage>
</organism>
<dbReference type="AlphaFoldDB" id="A0A1F6D0H3"/>
<dbReference type="InterPro" id="IPR008965">
    <property type="entry name" value="CBM2/CBM3_carb-bd_dom_sf"/>
</dbReference>
<evidence type="ECO:0000313" key="2">
    <source>
        <dbReference type="Proteomes" id="UP000178606"/>
    </source>
</evidence>
<comment type="caution">
    <text evidence="1">The sequence shown here is derived from an EMBL/GenBank/DDBJ whole genome shotgun (WGS) entry which is preliminary data.</text>
</comment>
<evidence type="ECO:0000313" key="1">
    <source>
        <dbReference type="EMBL" id="OGG54933.1"/>
    </source>
</evidence>
<dbReference type="EMBL" id="MFKF01000091">
    <property type="protein sequence ID" value="OGG54933.1"/>
    <property type="molecule type" value="Genomic_DNA"/>
</dbReference>
<protein>
    <recommendedName>
        <fullName evidence="3">Cohesin domain-containing protein</fullName>
    </recommendedName>
</protein>
<dbReference type="Gene3D" id="2.60.40.680">
    <property type="match status" value="1"/>
</dbReference>
<sequence length="226" mass="23726">MGRLCFPPSSTQGGVCSVWLAILLLVLSDAGAQPRPPIRLEVAPAQIALIDRSRGDTLRYAHAGDTLTVDVLVNSGRGQALTGVEFYLRFDPVFLSPVDADTGASGVQPVRSGGLIRGAEGITNTFNIEDPNRYRGVHYAEGLLSGSATADSGRVASVTLRLLKAIPSGGDVTVAVEGDTAIFRSLYRVGTVAGQVFPLRPRNALHLTALPPVLKLPASLTVRADS</sequence>
<proteinExistence type="predicted"/>
<gene>
    <name evidence="1" type="ORF">A3F84_06875</name>
</gene>
<accession>A0A1F6D0H3</accession>
<reference evidence="1 2" key="1">
    <citation type="journal article" date="2016" name="Nat. Commun.">
        <title>Thousands of microbial genomes shed light on interconnected biogeochemical processes in an aquifer system.</title>
        <authorList>
            <person name="Anantharaman K."/>
            <person name="Brown C.T."/>
            <person name="Hug L.A."/>
            <person name="Sharon I."/>
            <person name="Castelle C.J."/>
            <person name="Probst A.J."/>
            <person name="Thomas B.C."/>
            <person name="Singh A."/>
            <person name="Wilkins M.J."/>
            <person name="Karaoz U."/>
            <person name="Brodie E.L."/>
            <person name="Williams K.H."/>
            <person name="Hubbard S.S."/>
            <person name="Banfield J.F."/>
        </authorList>
    </citation>
    <scope>NUCLEOTIDE SEQUENCE [LARGE SCALE GENOMIC DNA]</scope>
    <source>
        <strain evidence="2">RIFCSPLOWO2_12_FULL_64_10</strain>
    </source>
</reference>
<evidence type="ECO:0008006" key="3">
    <source>
        <dbReference type="Google" id="ProtNLM"/>
    </source>
</evidence>
<dbReference type="SUPFAM" id="SSF49384">
    <property type="entry name" value="Carbohydrate-binding domain"/>
    <property type="match status" value="1"/>
</dbReference>
<name>A0A1F6D0H3_HANXR</name>
<dbReference type="Proteomes" id="UP000178606">
    <property type="component" value="Unassembled WGS sequence"/>
</dbReference>